<dbReference type="InterPro" id="IPR013762">
    <property type="entry name" value="Integrase-like_cat_sf"/>
</dbReference>
<evidence type="ECO:0000313" key="7">
    <source>
        <dbReference type="EMBL" id="MFG6441361.1"/>
    </source>
</evidence>
<evidence type="ECO:0000256" key="2">
    <source>
        <dbReference type="ARBA" id="ARBA00023125"/>
    </source>
</evidence>
<sequence length="418" mass="46955">MKTETSIKSLPGVEKRGNSIRISFTTRDGTRHKKTYKLDGIVMAPTGPNMKAAMRLVQEIKSEIKLGVFDMSRHFPDDAEVLAAAQAEQAKRRTVAQQLDIWRSSLIVAPSTAEGYDTAVRFWKKAPAAAPLEGQTWQDMPLIGEVPIDALVLSQVKAALASKAHRSGKTTNNYISVLKQALDLAVGDRLIPDHPVVGKPVRRTWQTGTPDPFSKAEVSLIVADMWSHYPAQVAAMCEFWFLTGLRTSELHGLRWGSVDLRQGTIHIHEVMVRGKSKATTKTNKDRQIKLPQRALELLKAQKANTYLRGEHVWDDPRNDGGPWVDERPFRRSYWTPTIKRLGIRYRKPYQCRHTNATMRLMAGQRLGYAAQQMGHTVDMFVHTYTRWINDGHSSLEDQKLEQFLALETPGVAVIGGVS</sequence>
<keyword evidence="1" id="KW-0229">DNA integration</keyword>
<dbReference type="Gene3D" id="1.10.443.10">
    <property type="entry name" value="Intergrase catalytic core"/>
    <property type="match status" value="1"/>
</dbReference>
<dbReference type="EMBL" id="JBIGHW010000005">
    <property type="protein sequence ID" value="MFG6441361.1"/>
    <property type="molecule type" value="Genomic_DNA"/>
</dbReference>
<dbReference type="CDD" id="cd01189">
    <property type="entry name" value="INT_ICEBs1_C_like"/>
    <property type="match status" value="1"/>
</dbReference>
<feature type="domain" description="Tyr recombinase" evidence="5">
    <location>
        <begin position="208"/>
        <end position="397"/>
    </location>
</feature>
<accession>A0ABW7FJ66</accession>
<dbReference type="Pfam" id="PF00589">
    <property type="entry name" value="Phage_integrase"/>
    <property type="match status" value="1"/>
</dbReference>
<dbReference type="PANTHER" id="PTHR30349">
    <property type="entry name" value="PHAGE INTEGRASE-RELATED"/>
    <property type="match status" value="1"/>
</dbReference>
<evidence type="ECO:0000259" key="6">
    <source>
        <dbReference type="PROSITE" id="PS51900"/>
    </source>
</evidence>
<evidence type="ECO:0000259" key="5">
    <source>
        <dbReference type="PROSITE" id="PS51898"/>
    </source>
</evidence>
<dbReference type="Pfam" id="PF12167">
    <property type="entry name" value="Arm-DNA-bind_2"/>
    <property type="match status" value="1"/>
</dbReference>
<dbReference type="PROSITE" id="PS51900">
    <property type="entry name" value="CB"/>
    <property type="match status" value="1"/>
</dbReference>
<evidence type="ECO:0000313" key="8">
    <source>
        <dbReference type="Proteomes" id="UP001606301"/>
    </source>
</evidence>
<dbReference type="InterPro" id="IPR044068">
    <property type="entry name" value="CB"/>
</dbReference>
<organism evidence="7 8">
    <name type="scientific">Pelomonas margarita</name>
    <dbReference type="NCBI Taxonomy" id="3299031"/>
    <lineage>
        <taxon>Bacteria</taxon>
        <taxon>Pseudomonadati</taxon>
        <taxon>Pseudomonadota</taxon>
        <taxon>Betaproteobacteria</taxon>
        <taxon>Burkholderiales</taxon>
        <taxon>Sphaerotilaceae</taxon>
        <taxon>Roseateles</taxon>
    </lineage>
</organism>
<dbReference type="SUPFAM" id="SSF56349">
    <property type="entry name" value="DNA breaking-rejoining enzymes"/>
    <property type="match status" value="1"/>
</dbReference>
<evidence type="ECO:0000256" key="3">
    <source>
        <dbReference type="ARBA" id="ARBA00023172"/>
    </source>
</evidence>
<dbReference type="PANTHER" id="PTHR30349:SF36">
    <property type="entry name" value="PROPHAGE INTEGRASE INTR-RELATED"/>
    <property type="match status" value="1"/>
</dbReference>
<name>A0ABW7FJ66_9BURK</name>
<protein>
    <submittedName>
        <fullName evidence="7">Tyrosine-type recombinase/integrase</fullName>
    </submittedName>
</protein>
<dbReference type="InterPro" id="IPR011010">
    <property type="entry name" value="DNA_brk_join_enz"/>
</dbReference>
<reference evidence="7 8" key="1">
    <citation type="submission" date="2024-08" db="EMBL/GenBank/DDBJ databases">
        <authorList>
            <person name="Lu H."/>
        </authorList>
    </citation>
    <scope>NUCLEOTIDE SEQUENCE [LARGE SCALE GENOMIC DNA]</scope>
    <source>
        <strain evidence="7 8">LKC17W</strain>
    </source>
</reference>
<dbReference type="Proteomes" id="UP001606301">
    <property type="component" value="Unassembled WGS sequence"/>
</dbReference>
<dbReference type="Gene3D" id="1.10.150.130">
    <property type="match status" value="1"/>
</dbReference>
<keyword evidence="2 4" id="KW-0238">DNA-binding</keyword>
<keyword evidence="8" id="KW-1185">Reference proteome</keyword>
<dbReference type="InterPro" id="IPR022000">
    <property type="entry name" value="Min27-like_integrase_DNA_bind"/>
</dbReference>
<evidence type="ECO:0000256" key="4">
    <source>
        <dbReference type="PROSITE-ProRule" id="PRU01248"/>
    </source>
</evidence>
<keyword evidence="3" id="KW-0233">DNA recombination</keyword>
<dbReference type="InterPro" id="IPR002104">
    <property type="entry name" value="Integrase_catalytic"/>
</dbReference>
<comment type="caution">
    <text evidence="7">The sequence shown here is derived from an EMBL/GenBank/DDBJ whole genome shotgun (WGS) entry which is preliminary data.</text>
</comment>
<dbReference type="RefSeq" id="WP_394397680.1">
    <property type="nucleotide sequence ID" value="NZ_JBIGHW010000005.1"/>
</dbReference>
<dbReference type="InterPro" id="IPR010998">
    <property type="entry name" value="Integrase_recombinase_N"/>
</dbReference>
<feature type="domain" description="Core-binding (CB)" evidence="6">
    <location>
        <begin position="93"/>
        <end position="186"/>
    </location>
</feature>
<proteinExistence type="predicted"/>
<dbReference type="PROSITE" id="PS51898">
    <property type="entry name" value="TYR_RECOMBINASE"/>
    <property type="match status" value="1"/>
</dbReference>
<gene>
    <name evidence="7" type="ORF">ACG0Z3_11785</name>
</gene>
<evidence type="ECO:0000256" key="1">
    <source>
        <dbReference type="ARBA" id="ARBA00022908"/>
    </source>
</evidence>
<dbReference type="InterPro" id="IPR050090">
    <property type="entry name" value="Tyrosine_recombinase_XerCD"/>
</dbReference>